<dbReference type="PANTHER" id="PTHR24416">
    <property type="entry name" value="TYROSINE-PROTEIN KINASE RECEPTOR"/>
    <property type="match status" value="1"/>
</dbReference>
<dbReference type="InterPro" id="IPR050122">
    <property type="entry name" value="RTK"/>
</dbReference>
<dbReference type="SUPFAM" id="SSF56112">
    <property type="entry name" value="Protein kinase-like (PK-like)"/>
    <property type="match status" value="1"/>
</dbReference>
<dbReference type="PANTHER" id="PTHR24416:SF617">
    <property type="entry name" value="RET ONCOGENE, ISOFORM A"/>
    <property type="match status" value="1"/>
</dbReference>
<evidence type="ECO:0000256" key="10">
    <source>
        <dbReference type="ARBA" id="ARBA00023136"/>
    </source>
</evidence>
<evidence type="ECO:0000256" key="14">
    <source>
        <dbReference type="ARBA" id="ARBA00023319"/>
    </source>
</evidence>
<dbReference type="FunFam" id="2.170.300.10:FF:000041">
    <property type="entry name" value="Tyrosine protein kinase receptor tie-1, putative"/>
    <property type="match status" value="1"/>
</dbReference>
<feature type="binding site" evidence="17">
    <location>
        <position position="702"/>
    </location>
    <ligand>
        <name>ATP</name>
        <dbReference type="ChEBI" id="CHEBI:30616"/>
    </ligand>
</feature>
<keyword evidence="11" id="KW-1015">Disulfide bond</keyword>
<dbReference type="InterPro" id="IPR017441">
    <property type="entry name" value="Protein_kinase_ATP_BS"/>
</dbReference>
<dbReference type="PROSITE" id="PS50011">
    <property type="entry name" value="PROTEIN_KINASE_DOM"/>
    <property type="match status" value="1"/>
</dbReference>
<keyword evidence="7" id="KW-0677">Repeat</keyword>
<dbReference type="GO" id="GO:0007169">
    <property type="term" value="P:cell surface receptor protein tyrosine kinase signaling pathway"/>
    <property type="evidence" value="ECO:0000318"/>
    <property type="project" value="GO_Central"/>
</dbReference>
<keyword evidence="14" id="KW-0393">Immunoglobulin domain</keyword>
<evidence type="ECO:0000259" key="20">
    <source>
        <dbReference type="PROSITE" id="PS50268"/>
    </source>
</evidence>
<sequence length="967" mass="108040">MQTFKSLFHLVVILTLSSAPSPTAPFYATVPENAPIGRNVTGVLTTSHMGEEEVRCEIVKGNEHGRFKVTACRITVSRPLDYGVSPMYNLTVNVIRSDGEVGVKHVVIQVQDVLGYPPVYNNTCETPVLNAGQEGNSGSWIFEVTGEAEIMEKHSGIILLKGRNTDPQLQLDLMDNISYSASSDCRLQFVGAHSPKNLRSTIYGMGMAHMRRSGFKCLQCFTTPEDAAVLEVAFLNADGNTECGFGSDIGRHFDYLSQRFNVVGSFRMFQSPEANKRYRFKCKVPNLTSSLAMKLQYLEYEITNFIRLESEAQVIGCPPNKYGIMCEHHCVCKNGARCHGLNGACKCQPGWQGGICDIPHSTVAIIATPSDSRQIHINGSLALQCRAFHLPVESMTWGFPNGTQKWLQRTQTDHIRIESIQPEHNGTYTCTVVTEDKTVVLVSYELQAVTCLPGYKGELCADACDCPQSVSCDRWSGCVCLGWTGIKCETRCPQGTYGHSCSSKCHCQNAYLCDHVNGRCDCREGWFGLDCSRPCPHGLYGLRCRHSCDCKNNAKCHHVDGNCTCASPWTGQRCDDVIPTDIPKINFQIDNQTNTFPLPLQISIPILLTLLVSAALVAIFRWQRAARVMEDEGLNEMQALLELTSMEEGQYLAQSLQPGWLKRWERKAKDLTLGQLIGIGSFAHIRKGHLLIDNTEYTVAVKSVRIEDRQCCRAFCREVAALIAVNENQEHNNGASNIVRLFGVITKSTPKYILLEYAENDDLLQLLKRLKQQNESRQNHIVLLSRLLHYAVHISHALKELRHLRIAHGDVAARNVLISGDHIAKLTDFGLAHDLYSNISHASSMKIDTEELLPLSWMALESLKCRQFTCESDVWSFGVLLWEIATFGEEPNYQQMALLTFPSLVEVLKQGVRLQKPPGCPEGLYEVMMSCWQEEPSARPTPEGLEQRLTDCQHKIDLQFGEMETTV</sequence>
<dbReference type="Gene3D" id="2.170.300.10">
    <property type="entry name" value="Tie2 ligand-binding domain superfamily"/>
    <property type="match status" value="2"/>
</dbReference>
<dbReference type="OMA" id="LQCRAFH"/>
<dbReference type="PROSITE" id="PS50268">
    <property type="entry name" value="CADHERIN_2"/>
    <property type="match status" value="1"/>
</dbReference>
<evidence type="ECO:0000313" key="23">
    <source>
        <dbReference type="RefSeq" id="XP_035691310.1"/>
    </source>
</evidence>
<feature type="domain" description="Protein kinase" evidence="19">
    <location>
        <begin position="671"/>
        <end position="957"/>
    </location>
</feature>
<dbReference type="InterPro" id="IPR002126">
    <property type="entry name" value="Cadherin-like_dom"/>
</dbReference>
<dbReference type="Pfam" id="PF07714">
    <property type="entry name" value="PK_Tyr_Ser-Thr"/>
    <property type="match status" value="1"/>
</dbReference>
<dbReference type="Gene3D" id="1.10.510.10">
    <property type="entry name" value="Transferase(Phosphotransferase) domain 1"/>
    <property type="match status" value="1"/>
</dbReference>
<dbReference type="AlphaFoldDB" id="A0A9J7N639"/>
<dbReference type="Gene3D" id="2.60.40.60">
    <property type="entry name" value="Cadherins"/>
    <property type="match status" value="1"/>
</dbReference>
<evidence type="ECO:0000313" key="22">
    <source>
        <dbReference type="Proteomes" id="UP000001554"/>
    </source>
</evidence>
<gene>
    <name evidence="23" type="primary">LOC118426155</name>
</gene>
<dbReference type="PROSITE" id="PS01186">
    <property type="entry name" value="EGF_2"/>
    <property type="match status" value="2"/>
</dbReference>
<dbReference type="FunFam" id="3.30.200.20:FF:001518">
    <property type="entry name" value="Uncharacterized protein"/>
    <property type="match status" value="1"/>
</dbReference>
<feature type="domain" description="Cadherin" evidence="20">
    <location>
        <begin position="22"/>
        <end position="120"/>
    </location>
</feature>
<evidence type="ECO:0000256" key="16">
    <source>
        <dbReference type="PROSITE-ProRule" id="PRU00043"/>
    </source>
</evidence>
<evidence type="ECO:0000256" key="12">
    <source>
        <dbReference type="ARBA" id="ARBA00023170"/>
    </source>
</evidence>
<evidence type="ECO:0000256" key="17">
    <source>
        <dbReference type="PROSITE-ProRule" id="PRU10141"/>
    </source>
</evidence>
<keyword evidence="12" id="KW-0675">Receptor</keyword>
<keyword evidence="6 18" id="KW-0732">Signal</keyword>
<dbReference type="Pfam" id="PF00047">
    <property type="entry name" value="ig"/>
    <property type="match status" value="1"/>
</dbReference>
<dbReference type="InterPro" id="IPR003599">
    <property type="entry name" value="Ig_sub"/>
</dbReference>
<keyword evidence="10" id="KW-0472">Membrane</keyword>
<dbReference type="Gene3D" id="2.60.40.10">
    <property type="entry name" value="Immunoglobulins"/>
    <property type="match status" value="1"/>
</dbReference>
<dbReference type="SUPFAM" id="SSF49313">
    <property type="entry name" value="Cadherin-like"/>
    <property type="match status" value="1"/>
</dbReference>
<evidence type="ECO:0000256" key="15">
    <source>
        <dbReference type="ARBA" id="ARBA00051243"/>
    </source>
</evidence>
<dbReference type="Proteomes" id="UP000001554">
    <property type="component" value="Chromosome 11"/>
</dbReference>
<dbReference type="PRINTS" id="PR00109">
    <property type="entry name" value="TYRKINASE"/>
</dbReference>
<dbReference type="SMART" id="SM00408">
    <property type="entry name" value="IGc2"/>
    <property type="match status" value="1"/>
</dbReference>
<evidence type="ECO:0000256" key="9">
    <source>
        <dbReference type="ARBA" id="ARBA00022989"/>
    </source>
</evidence>
<dbReference type="InterPro" id="IPR001245">
    <property type="entry name" value="Ser-Thr/Tyr_kinase_cat_dom"/>
</dbReference>
<dbReference type="KEGG" id="bfo:118426155"/>
<dbReference type="InterPro" id="IPR015919">
    <property type="entry name" value="Cadherin-like_sf"/>
</dbReference>
<dbReference type="GO" id="GO:0004714">
    <property type="term" value="F:transmembrane receptor protein tyrosine kinase activity"/>
    <property type="evidence" value="ECO:0000318"/>
    <property type="project" value="GO_Central"/>
</dbReference>
<dbReference type="FunFam" id="1.10.510.10:FF:000593">
    <property type="entry name" value="Uncharacterized protein"/>
    <property type="match status" value="1"/>
</dbReference>
<dbReference type="FunFam" id="2.60.40.10:FF:001720">
    <property type="entry name" value="Receptor protein-tyrosine kinase"/>
    <property type="match status" value="1"/>
</dbReference>
<keyword evidence="9" id="KW-1133">Transmembrane helix</keyword>
<evidence type="ECO:0000259" key="19">
    <source>
        <dbReference type="PROSITE" id="PS50011"/>
    </source>
</evidence>
<evidence type="ECO:0000256" key="18">
    <source>
        <dbReference type="SAM" id="SignalP"/>
    </source>
</evidence>
<dbReference type="PRINTS" id="PR00011">
    <property type="entry name" value="EGFLAMININ"/>
</dbReference>
<dbReference type="InterPro" id="IPR003598">
    <property type="entry name" value="Ig_sub2"/>
</dbReference>
<evidence type="ECO:0000256" key="6">
    <source>
        <dbReference type="ARBA" id="ARBA00022729"/>
    </source>
</evidence>
<dbReference type="InterPro" id="IPR013783">
    <property type="entry name" value="Ig-like_fold"/>
</dbReference>
<evidence type="ECO:0000256" key="7">
    <source>
        <dbReference type="ARBA" id="ARBA00022737"/>
    </source>
</evidence>
<dbReference type="CDD" id="cd11304">
    <property type="entry name" value="Cadherin_repeat"/>
    <property type="match status" value="1"/>
</dbReference>
<dbReference type="InterPro" id="IPR036179">
    <property type="entry name" value="Ig-like_dom_sf"/>
</dbReference>
<dbReference type="GO" id="GO:0005509">
    <property type="term" value="F:calcium ion binding"/>
    <property type="evidence" value="ECO:0007669"/>
    <property type="project" value="UniProtKB-UniRule"/>
</dbReference>
<accession>A0A9J7N639</accession>
<keyword evidence="8 17" id="KW-0067">ATP-binding</keyword>
<dbReference type="SMART" id="SM00181">
    <property type="entry name" value="EGF"/>
    <property type="match status" value="3"/>
</dbReference>
<dbReference type="GO" id="GO:0005886">
    <property type="term" value="C:plasma membrane"/>
    <property type="evidence" value="ECO:0000318"/>
    <property type="project" value="GO_Central"/>
</dbReference>
<feature type="domain" description="Ig-like" evidence="21">
    <location>
        <begin position="359"/>
        <end position="440"/>
    </location>
</feature>
<dbReference type="PROSITE" id="PS00022">
    <property type="entry name" value="EGF_1"/>
    <property type="match status" value="2"/>
</dbReference>
<dbReference type="GO" id="GO:0005524">
    <property type="term" value="F:ATP binding"/>
    <property type="evidence" value="ECO:0007669"/>
    <property type="project" value="UniProtKB-UniRule"/>
</dbReference>
<evidence type="ECO:0000256" key="5">
    <source>
        <dbReference type="ARBA" id="ARBA00022692"/>
    </source>
</evidence>
<dbReference type="RefSeq" id="XP_035691310.1">
    <property type="nucleotide sequence ID" value="XM_035835417.1"/>
</dbReference>
<keyword evidence="5" id="KW-0812">Transmembrane</keyword>
<proteinExistence type="predicted"/>
<keyword evidence="22" id="KW-1185">Reference proteome</keyword>
<evidence type="ECO:0000256" key="4">
    <source>
        <dbReference type="ARBA" id="ARBA00022553"/>
    </source>
</evidence>
<dbReference type="InterPro" id="IPR011009">
    <property type="entry name" value="Kinase-like_dom_sf"/>
</dbReference>
<keyword evidence="13" id="KW-0325">Glycoprotein</keyword>
<feature type="chain" id="PRO_5039949212" description="receptor protein-tyrosine kinase" evidence="18">
    <location>
        <begin position="24"/>
        <end position="967"/>
    </location>
</feature>
<evidence type="ECO:0000256" key="1">
    <source>
        <dbReference type="ARBA" id="ARBA00004479"/>
    </source>
</evidence>
<keyword evidence="17" id="KW-0547">Nucleotide-binding</keyword>
<dbReference type="FunFam" id="2.60.40.60:FF:000273">
    <property type="entry name" value="Uncharacterized protein"/>
    <property type="match status" value="1"/>
</dbReference>
<keyword evidence="3" id="KW-0245">EGF-like domain</keyword>
<reference evidence="23" key="2">
    <citation type="submission" date="2025-08" db="UniProtKB">
        <authorList>
            <consortium name="RefSeq"/>
        </authorList>
    </citation>
    <scope>IDENTIFICATION</scope>
    <source>
        <strain evidence="23">S238N-H82</strain>
        <tissue evidence="23">Testes</tissue>
    </source>
</reference>
<evidence type="ECO:0000256" key="13">
    <source>
        <dbReference type="ARBA" id="ARBA00023180"/>
    </source>
</evidence>
<dbReference type="GO" id="GO:0043235">
    <property type="term" value="C:receptor complex"/>
    <property type="evidence" value="ECO:0000318"/>
    <property type="project" value="GO_Central"/>
</dbReference>
<dbReference type="GO" id="GO:0007156">
    <property type="term" value="P:homophilic cell adhesion via plasma membrane adhesion molecules"/>
    <property type="evidence" value="ECO:0007669"/>
    <property type="project" value="InterPro"/>
</dbReference>
<dbReference type="SMART" id="SM00409">
    <property type="entry name" value="IG"/>
    <property type="match status" value="1"/>
</dbReference>
<evidence type="ECO:0000256" key="11">
    <source>
        <dbReference type="ARBA" id="ARBA00023157"/>
    </source>
</evidence>
<comment type="catalytic activity">
    <reaction evidence="15">
        <text>L-tyrosyl-[protein] + ATP = O-phospho-L-tyrosyl-[protein] + ADP + H(+)</text>
        <dbReference type="Rhea" id="RHEA:10596"/>
        <dbReference type="Rhea" id="RHEA-COMP:10136"/>
        <dbReference type="Rhea" id="RHEA-COMP:20101"/>
        <dbReference type="ChEBI" id="CHEBI:15378"/>
        <dbReference type="ChEBI" id="CHEBI:30616"/>
        <dbReference type="ChEBI" id="CHEBI:46858"/>
        <dbReference type="ChEBI" id="CHEBI:61978"/>
        <dbReference type="ChEBI" id="CHEBI:456216"/>
        <dbReference type="EC" id="2.7.10.1"/>
    </reaction>
</comment>
<dbReference type="InterPro" id="IPR000742">
    <property type="entry name" value="EGF"/>
</dbReference>
<dbReference type="OrthoDB" id="10354070at2759"/>
<dbReference type="CDD" id="cd00054">
    <property type="entry name" value="EGF_CA"/>
    <property type="match status" value="1"/>
</dbReference>
<evidence type="ECO:0000256" key="3">
    <source>
        <dbReference type="ARBA" id="ARBA00022536"/>
    </source>
</evidence>
<evidence type="ECO:0000259" key="21">
    <source>
        <dbReference type="PROSITE" id="PS50835"/>
    </source>
</evidence>
<dbReference type="InterPro" id="IPR007110">
    <property type="entry name" value="Ig-like_dom"/>
</dbReference>
<dbReference type="PROSITE" id="PS50835">
    <property type="entry name" value="IG_LIKE"/>
    <property type="match status" value="1"/>
</dbReference>
<evidence type="ECO:0000256" key="8">
    <source>
        <dbReference type="ARBA" id="ARBA00022840"/>
    </source>
</evidence>
<evidence type="ECO:0000256" key="2">
    <source>
        <dbReference type="ARBA" id="ARBA00011902"/>
    </source>
</evidence>
<keyword evidence="4" id="KW-0597">Phosphoprotein</keyword>
<dbReference type="GeneID" id="118426155"/>
<feature type="signal peptide" evidence="18">
    <location>
        <begin position="1"/>
        <end position="23"/>
    </location>
</feature>
<keyword evidence="16" id="KW-0106">Calcium</keyword>
<dbReference type="SUPFAM" id="SSF48726">
    <property type="entry name" value="Immunoglobulin"/>
    <property type="match status" value="1"/>
</dbReference>
<dbReference type="InterPro" id="IPR000719">
    <property type="entry name" value="Prot_kinase_dom"/>
</dbReference>
<reference evidence="22" key="1">
    <citation type="journal article" date="2020" name="Nat. Ecol. Evol.">
        <title>Deeply conserved synteny resolves early events in vertebrate evolution.</title>
        <authorList>
            <person name="Simakov O."/>
            <person name="Marletaz F."/>
            <person name="Yue J.X."/>
            <person name="O'Connell B."/>
            <person name="Jenkins J."/>
            <person name="Brandt A."/>
            <person name="Calef R."/>
            <person name="Tung C.H."/>
            <person name="Huang T.K."/>
            <person name="Schmutz J."/>
            <person name="Satoh N."/>
            <person name="Yu J.K."/>
            <person name="Putnam N.H."/>
            <person name="Green R.E."/>
            <person name="Rokhsar D.S."/>
        </authorList>
    </citation>
    <scope>NUCLEOTIDE SEQUENCE [LARGE SCALE GENOMIC DNA]</scope>
    <source>
        <strain evidence="22">S238N-H82</strain>
    </source>
</reference>
<dbReference type="PROSITE" id="PS00107">
    <property type="entry name" value="PROTEIN_KINASE_ATP"/>
    <property type="match status" value="1"/>
</dbReference>
<name>A0A9J7N639_BRAFL</name>
<comment type="subcellular location">
    <subcellularLocation>
        <location evidence="1">Membrane</location>
        <topology evidence="1">Single-pass type I membrane protein</topology>
    </subcellularLocation>
</comment>
<dbReference type="InterPro" id="IPR013151">
    <property type="entry name" value="Immunoglobulin_dom"/>
</dbReference>
<organism evidence="22 23">
    <name type="scientific">Branchiostoma floridae</name>
    <name type="common">Florida lancelet</name>
    <name type="synonym">Amphioxus</name>
    <dbReference type="NCBI Taxonomy" id="7739"/>
    <lineage>
        <taxon>Eukaryota</taxon>
        <taxon>Metazoa</taxon>
        <taxon>Chordata</taxon>
        <taxon>Cephalochordata</taxon>
        <taxon>Leptocardii</taxon>
        <taxon>Amphioxiformes</taxon>
        <taxon>Branchiostomatidae</taxon>
        <taxon>Branchiostoma</taxon>
    </lineage>
</organism>
<dbReference type="EC" id="2.7.10.1" evidence="2"/>
<protein>
    <recommendedName>
        <fullName evidence="2">receptor protein-tyrosine kinase</fullName>
        <ecNumber evidence="2">2.7.10.1</ecNumber>
    </recommendedName>
</protein>